<protein>
    <submittedName>
        <fullName evidence="1">Phosphotransferase enzyme family-domain-containing protein</fullName>
    </submittedName>
</protein>
<sequence>MDGLDKCRDGLKWDDGGFDLKPRWAREPQLDAVTQLCRRVLGLARDDHCHVTFHAEGAFNKLYLVDGPRGKCLLRVSLPVDPAHKTRGESTTLRWIRRMTLVPVPKVIAFDDSRDNEIGFEWILMELMPGVSAYARWRKMSMADKTRLVEQIVDFQSQLFRRSIEDAKFQSIGTLFSENRPADIAAEPAVFDPKPGRLVSRFFWGDHFQYDVPRGPFPSSYDWLSTYLGIICQEQTDILQNDDDEDVREDAESSLQVATKLTALLPKIFPPLQHPAERTVLWHDDLSLSNILVDADGTDDAKVTAILDWECVSCQPLWAATEMPEFLLGPTREAEPVRDGYADDDGDEDVGVRADDGLDNEGKTELYWIHRMEYDMTRLRKVYKERMEQLVPWWEMEVRYGALKLDFLGAVARCAAGWHLKGV</sequence>
<organism evidence="1 2">
    <name type="scientific">Chaetomium tenue</name>
    <dbReference type="NCBI Taxonomy" id="1854479"/>
    <lineage>
        <taxon>Eukaryota</taxon>
        <taxon>Fungi</taxon>
        <taxon>Dikarya</taxon>
        <taxon>Ascomycota</taxon>
        <taxon>Pezizomycotina</taxon>
        <taxon>Sordariomycetes</taxon>
        <taxon>Sordariomycetidae</taxon>
        <taxon>Sordariales</taxon>
        <taxon>Chaetomiaceae</taxon>
        <taxon>Chaetomium</taxon>
    </lineage>
</organism>
<gene>
    <name evidence="1" type="ORF">F5144DRAFT_271477</name>
</gene>
<comment type="caution">
    <text evidence="1">The sequence shown here is derived from an EMBL/GenBank/DDBJ whole genome shotgun (WGS) entry which is preliminary data.</text>
</comment>
<evidence type="ECO:0000313" key="2">
    <source>
        <dbReference type="Proteomes" id="UP000724584"/>
    </source>
</evidence>
<keyword evidence="2" id="KW-1185">Reference proteome</keyword>
<reference evidence="1 2" key="1">
    <citation type="journal article" date="2021" name="Nat. Commun.">
        <title>Genetic determinants of endophytism in the Arabidopsis root mycobiome.</title>
        <authorList>
            <person name="Mesny F."/>
            <person name="Miyauchi S."/>
            <person name="Thiergart T."/>
            <person name="Pickel B."/>
            <person name="Atanasova L."/>
            <person name="Karlsson M."/>
            <person name="Huettel B."/>
            <person name="Barry K.W."/>
            <person name="Haridas S."/>
            <person name="Chen C."/>
            <person name="Bauer D."/>
            <person name="Andreopoulos W."/>
            <person name="Pangilinan J."/>
            <person name="LaButti K."/>
            <person name="Riley R."/>
            <person name="Lipzen A."/>
            <person name="Clum A."/>
            <person name="Drula E."/>
            <person name="Henrissat B."/>
            <person name="Kohler A."/>
            <person name="Grigoriev I.V."/>
            <person name="Martin F.M."/>
            <person name="Hacquard S."/>
        </authorList>
    </citation>
    <scope>NUCLEOTIDE SEQUENCE [LARGE SCALE GENOMIC DNA]</scope>
    <source>
        <strain evidence="1 2">MPI-SDFR-AT-0079</strain>
    </source>
</reference>
<evidence type="ECO:0000313" key="1">
    <source>
        <dbReference type="EMBL" id="KAH6627377.1"/>
    </source>
</evidence>
<proteinExistence type="predicted"/>
<name>A0ACB7P445_9PEZI</name>
<accession>A0ACB7P445</accession>
<dbReference type="EMBL" id="JAGIZQ010000005">
    <property type="protein sequence ID" value="KAH6627377.1"/>
    <property type="molecule type" value="Genomic_DNA"/>
</dbReference>
<dbReference type="Proteomes" id="UP000724584">
    <property type="component" value="Unassembled WGS sequence"/>
</dbReference>